<dbReference type="AlphaFoldDB" id="A0AAN8WQ41"/>
<reference evidence="1 2" key="1">
    <citation type="submission" date="2023-11" db="EMBL/GenBank/DDBJ databases">
        <title>Halocaridina rubra genome assembly.</title>
        <authorList>
            <person name="Smith C."/>
        </authorList>
    </citation>
    <scope>NUCLEOTIDE SEQUENCE [LARGE SCALE GENOMIC DNA]</scope>
    <source>
        <strain evidence="1">EP-1</strain>
        <tissue evidence="1">Whole</tissue>
    </source>
</reference>
<accession>A0AAN8WQ41</accession>
<gene>
    <name evidence="1" type="ORF">SK128_020928</name>
</gene>
<proteinExistence type="predicted"/>
<evidence type="ECO:0000313" key="1">
    <source>
        <dbReference type="EMBL" id="KAK7066183.1"/>
    </source>
</evidence>
<keyword evidence="2" id="KW-1185">Reference proteome</keyword>
<sequence length="76" mass="8488">MGDFNYRETDLNSLNSKSKRGFFSGKILRLYTRKSLALTCAETDYCLGLVALYLARFQRAAASQGSVVLINISTEE</sequence>
<organism evidence="1 2">
    <name type="scientific">Halocaridina rubra</name>
    <name type="common">Hawaiian red shrimp</name>
    <dbReference type="NCBI Taxonomy" id="373956"/>
    <lineage>
        <taxon>Eukaryota</taxon>
        <taxon>Metazoa</taxon>
        <taxon>Ecdysozoa</taxon>
        <taxon>Arthropoda</taxon>
        <taxon>Crustacea</taxon>
        <taxon>Multicrustacea</taxon>
        <taxon>Malacostraca</taxon>
        <taxon>Eumalacostraca</taxon>
        <taxon>Eucarida</taxon>
        <taxon>Decapoda</taxon>
        <taxon>Pleocyemata</taxon>
        <taxon>Caridea</taxon>
        <taxon>Atyoidea</taxon>
        <taxon>Atyidae</taxon>
        <taxon>Halocaridina</taxon>
    </lineage>
</organism>
<dbReference type="EMBL" id="JAXCGZ010019363">
    <property type="protein sequence ID" value="KAK7066183.1"/>
    <property type="molecule type" value="Genomic_DNA"/>
</dbReference>
<name>A0AAN8WQ41_HALRR</name>
<evidence type="ECO:0000313" key="2">
    <source>
        <dbReference type="Proteomes" id="UP001381693"/>
    </source>
</evidence>
<comment type="caution">
    <text evidence="1">The sequence shown here is derived from an EMBL/GenBank/DDBJ whole genome shotgun (WGS) entry which is preliminary data.</text>
</comment>
<dbReference type="Proteomes" id="UP001381693">
    <property type="component" value="Unassembled WGS sequence"/>
</dbReference>
<protein>
    <submittedName>
        <fullName evidence="1">Uncharacterized protein</fullName>
    </submittedName>
</protein>